<dbReference type="GO" id="GO:0000981">
    <property type="term" value="F:DNA-binding transcription factor activity, RNA polymerase II-specific"/>
    <property type="evidence" value="ECO:0007669"/>
    <property type="project" value="TreeGrafter"/>
</dbReference>
<feature type="domain" description="C2H2-type" evidence="8">
    <location>
        <begin position="510"/>
        <end position="538"/>
    </location>
</feature>
<keyword evidence="3 5" id="KW-0863">Zinc-finger</keyword>
<evidence type="ECO:0000256" key="2">
    <source>
        <dbReference type="ARBA" id="ARBA00022737"/>
    </source>
</evidence>
<dbReference type="Proteomes" id="UP001187531">
    <property type="component" value="Unassembled WGS sequence"/>
</dbReference>
<dbReference type="SUPFAM" id="SSF57667">
    <property type="entry name" value="beta-beta-alpha zinc fingers"/>
    <property type="match status" value="2"/>
</dbReference>
<evidence type="ECO:0000259" key="7">
    <source>
        <dbReference type="PROSITE" id="PS50016"/>
    </source>
</evidence>
<evidence type="ECO:0000256" key="1">
    <source>
        <dbReference type="ARBA" id="ARBA00022723"/>
    </source>
</evidence>
<protein>
    <submittedName>
        <fullName evidence="10">Uncharacterized protein</fullName>
    </submittedName>
</protein>
<dbReference type="SUPFAM" id="SSF57903">
    <property type="entry name" value="FYVE/PHD zinc finger"/>
    <property type="match status" value="1"/>
</dbReference>
<feature type="compositionally biased region" description="Basic residues" evidence="6">
    <location>
        <begin position="549"/>
        <end position="558"/>
    </location>
</feature>
<keyword evidence="2" id="KW-0677">Repeat</keyword>
<feature type="non-terminal residue" evidence="10">
    <location>
        <position position="1078"/>
    </location>
</feature>
<dbReference type="GO" id="GO:0008270">
    <property type="term" value="F:zinc ion binding"/>
    <property type="evidence" value="ECO:0007669"/>
    <property type="project" value="UniProtKB-KW"/>
</dbReference>
<dbReference type="SMART" id="SM00249">
    <property type="entry name" value="PHD"/>
    <property type="match status" value="1"/>
</dbReference>
<evidence type="ECO:0000256" key="6">
    <source>
        <dbReference type="SAM" id="MobiDB-lite"/>
    </source>
</evidence>
<dbReference type="InterPro" id="IPR011011">
    <property type="entry name" value="Znf_FYVE_PHD"/>
</dbReference>
<dbReference type="PROSITE" id="PS01359">
    <property type="entry name" value="ZF_PHD_1"/>
    <property type="match status" value="1"/>
</dbReference>
<evidence type="ECO:0000259" key="8">
    <source>
        <dbReference type="PROSITE" id="PS50157"/>
    </source>
</evidence>
<dbReference type="GO" id="GO:0043565">
    <property type="term" value="F:sequence-specific DNA binding"/>
    <property type="evidence" value="ECO:0007669"/>
    <property type="project" value="TreeGrafter"/>
</dbReference>
<feature type="compositionally biased region" description="Basic and acidic residues" evidence="6">
    <location>
        <begin position="525"/>
        <end position="546"/>
    </location>
</feature>
<dbReference type="CDD" id="cd15543">
    <property type="entry name" value="PHD_RSF1"/>
    <property type="match status" value="1"/>
</dbReference>
<evidence type="ECO:0000256" key="5">
    <source>
        <dbReference type="PROSITE-ProRule" id="PRU00042"/>
    </source>
</evidence>
<dbReference type="CDD" id="cd00063">
    <property type="entry name" value="FN3"/>
    <property type="match status" value="1"/>
</dbReference>
<feature type="compositionally biased region" description="Low complexity" evidence="6">
    <location>
        <begin position="826"/>
        <end position="835"/>
    </location>
</feature>
<dbReference type="Gene3D" id="3.30.160.60">
    <property type="entry name" value="Classic Zinc Finger"/>
    <property type="match status" value="2"/>
</dbReference>
<evidence type="ECO:0000256" key="3">
    <source>
        <dbReference type="ARBA" id="ARBA00022771"/>
    </source>
</evidence>
<dbReference type="PROSITE" id="PS00028">
    <property type="entry name" value="ZINC_FINGER_C2H2_1"/>
    <property type="match status" value="2"/>
</dbReference>
<dbReference type="Gene3D" id="3.30.40.10">
    <property type="entry name" value="Zinc/RING finger domain, C3HC4 (zinc finger)"/>
    <property type="match status" value="1"/>
</dbReference>
<organism evidence="10 11">
    <name type="scientific">Artemia franciscana</name>
    <name type="common">Brine shrimp</name>
    <name type="synonym">Artemia sanfranciscana</name>
    <dbReference type="NCBI Taxonomy" id="6661"/>
    <lineage>
        <taxon>Eukaryota</taxon>
        <taxon>Metazoa</taxon>
        <taxon>Ecdysozoa</taxon>
        <taxon>Arthropoda</taxon>
        <taxon>Crustacea</taxon>
        <taxon>Branchiopoda</taxon>
        <taxon>Anostraca</taxon>
        <taxon>Artemiidae</taxon>
        <taxon>Artemia</taxon>
    </lineage>
</organism>
<comment type="caution">
    <text evidence="10">The sequence shown here is derived from an EMBL/GenBank/DDBJ whole genome shotgun (WGS) entry which is preliminary data.</text>
</comment>
<dbReference type="InterPro" id="IPR019786">
    <property type="entry name" value="Zinc_finger_PHD-type_CS"/>
</dbReference>
<dbReference type="Pfam" id="PF00041">
    <property type="entry name" value="fn3"/>
    <property type="match status" value="1"/>
</dbReference>
<evidence type="ECO:0000259" key="9">
    <source>
        <dbReference type="PROSITE" id="PS50853"/>
    </source>
</evidence>
<keyword evidence="4" id="KW-0862">Zinc</keyword>
<sequence>ELEDIPPTNNAHLFGSTCPVPPAEQEHNSLVVCPGTSTKFQPDSDPLSIYSATSKMIESEDRSPTNNVRLFGTTCPVPPSEQVHYSLGISPGTSKKLPPDSDSASRKIIELEDISPSNNAYLNGSTRPVLPTEQEPYSLVVSRGTSTKLQPELDPLSIDSASSKTIGPPPPPGALKVVEVGVNFACLTWARQTSAVDPYVHGYFVQMREATFRHARPGFGWRRFGIFPQNAIRLSRLLEGRQYECRVFAQNQGGLSHPSTIIFTTVKNIDPERLQGPFHVAESPVPPKLATYINRRKVASLPNIPPTRSLMRIPQMGMGNMPNDVELLGMRGLQGSVPSLDGPLPGINRRRVAPRSNIPPMRPMMYGKYAMGMGNISRPGGPLIMGEQINSSMYRSDGRGQLELIDPNSPALLEALSKIATGNIAGDASAGLLLSLQDNITNMKLPYVTEKPFECNICKKRFLHKHGLHRHQQRHVTDKRFKCFMCNQASFPSEIQLTRHMAIHDGRKLYECDVCKRKYPQTRDLEQHRRAEHPGAKAIEFHESAKGMKVMKKKGKIRHSSESSSSLSDFGYIAAKRKKEQKKKNAHDSRSSSSSSEFSDTLEQDEEYEQLFQSDHDLSHDSDVEILEDGDEIIFAKTADILGNDSNGEEAGSKKPCQKCGKTNQPELILICDQCGSGLHTSCLKPALELIPEGDWYCPSCSHVRLINSLRLCLLDYDQLMFEKAGRYNRKSTKKQRTQDVSPLSSDDLEPRTRKGKARLFKTLRLTLIDCVQPMTKKEKLRKIESLEKFRAGDRAAQEMLDRQVHWRRRSSSENSDPGRSDSECSDSSSSSSSENYVPIGRPSRDLSKVLTRTKSLAKEPVSQKKRKHRQNLLEHAGSSDSNSVLETKTRLQPKRRRKQCSQLPLKPTSGLGKVPSPQLAQFVTPNGVQTFQIATVASIPALATNPNQQTEITHQPPSPSESSQARLFKTLRLTLIDCVQSMTKKEKLRKIESLIDKFTGEGEALVKTVTLVEVILNVAIVQAHREVSLAALGENGSSRCRTRFNMELYPIDPRHANPVVVLERLTSKAIEELSSGI</sequence>
<dbReference type="Pfam" id="PF00628">
    <property type="entry name" value="PHD"/>
    <property type="match status" value="1"/>
</dbReference>
<feature type="region of interest" description="Disordered" evidence="6">
    <location>
        <begin position="339"/>
        <end position="358"/>
    </location>
</feature>
<dbReference type="PROSITE" id="PS50853">
    <property type="entry name" value="FN3"/>
    <property type="match status" value="1"/>
</dbReference>
<feature type="domain" description="Fibronectin type-III" evidence="9">
    <location>
        <begin position="171"/>
        <end position="269"/>
    </location>
</feature>
<dbReference type="InterPro" id="IPR036116">
    <property type="entry name" value="FN3_sf"/>
</dbReference>
<dbReference type="PANTHER" id="PTHR24408">
    <property type="entry name" value="ZINC FINGER PROTEIN"/>
    <property type="match status" value="1"/>
</dbReference>
<reference evidence="10" key="1">
    <citation type="submission" date="2023-07" db="EMBL/GenBank/DDBJ databases">
        <title>Chromosome-level genome assembly of Artemia franciscana.</title>
        <authorList>
            <person name="Jo E."/>
        </authorList>
    </citation>
    <scope>NUCLEOTIDE SEQUENCE</scope>
    <source>
        <tissue evidence="10">Whole body</tissue>
    </source>
</reference>
<proteinExistence type="predicted"/>
<dbReference type="InterPro" id="IPR013083">
    <property type="entry name" value="Znf_RING/FYVE/PHD"/>
</dbReference>
<dbReference type="SUPFAM" id="SSF49265">
    <property type="entry name" value="Fibronectin type III"/>
    <property type="match status" value="1"/>
</dbReference>
<dbReference type="InterPro" id="IPR003961">
    <property type="entry name" value="FN3_dom"/>
</dbReference>
<dbReference type="GO" id="GO:0005634">
    <property type="term" value="C:nucleus"/>
    <property type="evidence" value="ECO:0007669"/>
    <property type="project" value="TreeGrafter"/>
</dbReference>
<feature type="region of interest" description="Disordered" evidence="6">
    <location>
        <begin position="525"/>
        <end position="565"/>
    </location>
</feature>
<dbReference type="FunFam" id="3.30.160.60:FF:000446">
    <property type="entry name" value="Zinc finger protein"/>
    <property type="match status" value="1"/>
</dbReference>
<dbReference type="InterPro" id="IPR013783">
    <property type="entry name" value="Ig-like_fold"/>
</dbReference>
<dbReference type="AlphaFoldDB" id="A0AA88KRZ6"/>
<accession>A0AA88KRZ6</accession>
<feature type="domain" description="C2H2-type" evidence="8">
    <location>
        <begin position="453"/>
        <end position="480"/>
    </location>
</feature>
<feature type="region of interest" description="Disordered" evidence="6">
    <location>
        <begin position="801"/>
        <end position="914"/>
    </location>
</feature>
<dbReference type="PROSITE" id="PS50157">
    <property type="entry name" value="ZINC_FINGER_C2H2_2"/>
    <property type="match status" value="2"/>
</dbReference>
<dbReference type="InterPro" id="IPR036236">
    <property type="entry name" value="Znf_C2H2_sf"/>
</dbReference>
<evidence type="ECO:0000313" key="10">
    <source>
        <dbReference type="EMBL" id="KAK2703903.1"/>
    </source>
</evidence>
<evidence type="ECO:0000313" key="11">
    <source>
        <dbReference type="Proteomes" id="UP001187531"/>
    </source>
</evidence>
<dbReference type="SMART" id="SM00060">
    <property type="entry name" value="FN3"/>
    <property type="match status" value="1"/>
</dbReference>
<dbReference type="Gene3D" id="2.60.40.10">
    <property type="entry name" value="Immunoglobulins"/>
    <property type="match status" value="1"/>
</dbReference>
<dbReference type="PANTHER" id="PTHR24408:SF58">
    <property type="entry name" value="TRANSCRIPTION FACTOR (TFIIIA), PUTATIVE (AFU_ORTHOLOGUE AFUA_1G05150)-RELATED"/>
    <property type="match status" value="1"/>
</dbReference>
<dbReference type="InterPro" id="IPR013087">
    <property type="entry name" value="Znf_C2H2_type"/>
</dbReference>
<keyword evidence="1" id="KW-0479">Metal-binding</keyword>
<name>A0AA88KRZ6_ARTSF</name>
<dbReference type="InterPro" id="IPR019787">
    <property type="entry name" value="Znf_PHD-finger"/>
</dbReference>
<feature type="domain" description="PHD-type" evidence="7">
    <location>
        <begin position="654"/>
        <end position="704"/>
    </location>
</feature>
<gene>
    <name evidence="10" type="ORF">QYM36_017829</name>
</gene>
<dbReference type="InterPro" id="IPR001965">
    <property type="entry name" value="Znf_PHD"/>
</dbReference>
<evidence type="ECO:0000256" key="4">
    <source>
        <dbReference type="ARBA" id="ARBA00022833"/>
    </source>
</evidence>
<dbReference type="SMART" id="SM00355">
    <property type="entry name" value="ZnF_C2H2"/>
    <property type="match status" value="3"/>
</dbReference>
<dbReference type="EMBL" id="JAVRJZ010000065">
    <property type="protein sequence ID" value="KAK2703903.1"/>
    <property type="molecule type" value="Genomic_DNA"/>
</dbReference>
<feature type="region of interest" description="Disordered" evidence="6">
    <location>
        <begin position="578"/>
        <end position="604"/>
    </location>
</feature>
<dbReference type="PROSITE" id="PS50016">
    <property type="entry name" value="ZF_PHD_2"/>
    <property type="match status" value="1"/>
</dbReference>
<keyword evidence="11" id="KW-1185">Reference proteome</keyword>
<feature type="region of interest" description="Disordered" evidence="6">
    <location>
        <begin position="729"/>
        <end position="753"/>
    </location>
</feature>